<feature type="transmembrane region" description="Helical" evidence="1">
    <location>
        <begin position="21"/>
        <end position="47"/>
    </location>
</feature>
<dbReference type="RefSeq" id="WP_168484368.1">
    <property type="nucleotide sequence ID" value="NZ_JAAZSQ010000001.1"/>
</dbReference>
<dbReference type="AlphaFoldDB" id="A0A7X6HAG4"/>
<dbReference type="EMBL" id="JAAZSQ010000001">
    <property type="protein sequence ID" value="NKX53010.1"/>
    <property type="molecule type" value="Genomic_DNA"/>
</dbReference>
<evidence type="ECO:0000313" key="4">
    <source>
        <dbReference type="Proteomes" id="UP000544090"/>
    </source>
</evidence>
<reference evidence="3 4" key="1">
    <citation type="submission" date="2020-04" db="EMBL/GenBank/DDBJ databases">
        <title>Arthrobacter sp. nov.</title>
        <authorList>
            <person name="Liu S."/>
        </authorList>
    </citation>
    <scope>NUCLEOTIDE SEQUENCE [LARGE SCALE GENOMIC DNA]</scope>
    <source>
        <strain evidence="3 4">E918</strain>
    </source>
</reference>
<keyword evidence="1" id="KW-1133">Transmembrane helix</keyword>
<protein>
    <submittedName>
        <fullName evidence="3">DUF2231 domain-containing protein</fullName>
    </submittedName>
</protein>
<name>A0A7X6HAG4_9MICC</name>
<keyword evidence="4" id="KW-1185">Reference proteome</keyword>
<keyword evidence="1" id="KW-0472">Membrane</keyword>
<feature type="transmembrane region" description="Helical" evidence="1">
    <location>
        <begin position="59"/>
        <end position="79"/>
    </location>
</feature>
<proteinExistence type="predicted"/>
<sequence>MNESSLQRAKRPRTALAGPYGHPFHAMLIPIPLGAWIASLVFDLVAIFTGEVAVFERGALWLIGIGIIGALAAAVFGFLDFSQLERGTRAHKTGLTHMALNLAVTALFVAGFLVRSGAGFDEISIAGFIISLVALALLGVSGYLGGELAYRYGVRVADEQTQREGFTR</sequence>
<evidence type="ECO:0000313" key="3">
    <source>
        <dbReference type="EMBL" id="NKX53010.1"/>
    </source>
</evidence>
<dbReference type="InterPro" id="IPR019251">
    <property type="entry name" value="DUF2231_TM"/>
</dbReference>
<organism evidence="3 4">
    <name type="scientific">Arthrobacter mobilis</name>
    <dbReference type="NCBI Taxonomy" id="2724944"/>
    <lineage>
        <taxon>Bacteria</taxon>
        <taxon>Bacillati</taxon>
        <taxon>Actinomycetota</taxon>
        <taxon>Actinomycetes</taxon>
        <taxon>Micrococcales</taxon>
        <taxon>Micrococcaceae</taxon>
        <taxon>Arthrobacter</taxon>
    </lineage>
</organism>
<feature type="transmembrane region" description="Helical" evidence="1">
    <location>
        <begin position="123"/>
        <end position="145"/>
    </location>
</feature>
<comment type="caution">
    <text evidence="3">The sequence shown here is derived from an EMBL/GenBank/DDBJ whole genome shotgun (WGS) entry which is preliminary data.</text>
</comment>
<evidence type="ECO:0000259" key="2">
    <source>
        <dbReference type="Pfam" id="PF09990"/>
    </source>
</evidence>
<feature type="domain" description="DUF2231" evidence="2">
    <location>
        <begin position="21"/>
        <end position="157"/>
    </location>
</feature>
<accession>A0A7X6HAG4</accession>
<evidence type="ECO:0000256" key="1">
    <source>
        <dbReference type="SAM" id="Phobius"/>
    </source>
</evidence>
<keyword evidence="1" id="KW-0812">Transmembrane</keyword>
<feature type="transmembrane region" description="Helical" evidence="1">
    <location>
        <begin position="99"/>
        <end position="117"/>
    </location>
</feature>
<gene>
    <name evidence="3" type="ORF">HGG74_00370</name>
</gene>
<dbReference type="Pfam" id="PF09990">
    <property type="entry name" value="DUF2231"/>
    <property type="match status" value="1"/>
</dbReference>
<dbReference type="Proteomes" id="UP000544090">
    <property type="component" value="Unassembled WGS sequence"/>
</dbReference>